<dbReference type="AlphaFoldDB" id="A0A815Q4C4"/>
<sequence>MSKDRARRVTPESRLERTTGESPVEILESDGYFTYVSSSETESQPPNIPATPPNSNNNNSMQLITQELKESNKKMDTMITMSEKMITMTNKLFYIQIGMLSLLVVTLPTAAFYMKK</sequence>
<proteinExistence type="predicted"/>
<protein>
    <submittedName>
        <fullName evidence="3">Uncharacterized protein</fullName>
    </submittedName>
</protein>
<feature type="region of interest" description="Disordered" evidence="1">
    <location>
        <begin position="1"/>
        <end position="23"/>
    </location>
</feature>
<feature type="region of interest" description="Disordered" evidence="1">
    <location>
        <begin position="36"/>
        <end position="59"/>
    </location>
</feature>
<keyword evidence="2" id="KW-0472">Membrane</keyword>
<name>A0A815Q4C4_9BILA</name>
<evidence type="ECO:0000313" key="5">
    <source>
        <dbReference type="Proteomes" id="UP000663860"/>
    </source>
</evidence>
<accession>A0A815Q4C4</accession>
<dbReference type="Proteomes" id="UP000663868">
    <property type="component" value="Unassembled WGS sequence"/>
</dbReference>
<evidence type="ECO:0000256" key="1">
    <source>
        <dbReference type="SAM" id="MobiDB-lite"/>
    </source>
</evidence>
<feature type="transmembrane region" description="Helical" evidence="2">
    <location>
        <begin position="92"/>
        <end position="114"/>
    </location>
</feature>
<organism evidence="3 5">
    <name type="scientific">Adineta steineri</name>
    <dbReference type="NCBI Taxonomy" id="433720"/>
    <lineage>
        <taxon>Eukaryota</taxon>
        <taxon>Metazoa</taxon>
        <taxon>Spiralia</taxon>
        <taxon>Gnathifera</taxon>
        <taxon>Rotifera</taxon>
        <taxon>Eurotatoria</taxon>
        <taxon>Bdelloidea</taxon>
        <taxon>Adinetida</taxon>
        <taxon>Adinetidae</taxon>
        <taxon>Adineta</taxon>
    </lineage>
</organism>
<dbReference type="EMBL" id="CAJOBB010000074">
    <property type="protein sequence ID" value="CAF3547259.1"/>
    <property type="molecule type" value="Genomic_DNA"/>
</dbReference>
<keyword evidence="2" id="KW-1133">Transmembrane helix</keyword>
<keyword evidence="2" id="KW-0812">Transmembrane</keyword>
<gene>
    <name evidence="3" type="ORF">IZO911_LOCUS42751</name>
    <name evidence="4" type="ORF">KXQ929_LOCUS2469</name>
</gene>
<evidence type="ECO:0000313" key="3">
    <source>
        <dbReference type="EMBL" id="CAF1457874.1"/>
    </source>
</evidence>
<reference evidence="3" key="1">
    <citation type="submission" date="2021-02" db="EMBL/GenBank/DDBJ databases">
        <authorList>
            <person name="Nowell W R."/>
        </authorList>
    </citation>
    <scope>NUCLEOTIDE SEQUENCE</scope>
</reference>
<evidence type="ECO:0000256" key="2">
    <source>
        <dbReference type="SAM" id="Phobius"/>
    </source>
</evidence>
<comment type="caution">
    <text evidence="3">The sequence shown here is derived from an EMBL/GenBank/DDBJ whole genome shotgun (WGS) entry which is preliminary data.</text>
</comment>
<dbReference type="EMBL" id="CAJNOE010001912">
    <property type="protein sequence ID" value="CAF1457874.1"/>
    <property type="molecule type" value="Genomic_DNA"/>
</dbReference>
<evidence type="ECO:0000313" key="4">
    <source>
        <dbReference type="EMBL" id="CAF3547259.1"/>
    </source>
</evidence>
<dbReference type="Proteomes" id="UP000663860">
    <property type="component" value="Unassembled WGS sequence"/>
</dbReference>
<feature type="compositionally biased region" description="Basic and acidic residues" evidence="1">
    <location>
        <begin position="1"/>
        <end position="19"/>
    </location>
</feature>